<keyword evidence="1" id="KW-0472">Membrane</keyword>
<dbReference type="OrthoDB" id="5876017at2759"/>
<evidence type="ECO:0000313" key="2">
    <source>
        <dbReference type="EMBL" id="KIH66589.1"/>
    </source>
</evidence>
<keyword evidence="1" id="KW-0812">Transmembrane</keyword>
<organism evidence="2 3">
    <name type="scientific">Ancylostoma duodenale</name>
    <dbReference type="NCBI Taxonomy" id="51022"/>
    <lineage>
        <taxon>Eukaryota</taxon>
        <taxon>Metazoa</taxon>
        <taxon>Ecdysozoa</taxon>
        <taxon>Nematoda</taxon>
        <taxon>Chromadorea</taxon>
        <taxon>Rhabditida</taxon>
        <taxon>Rhabditina</taxon>
        <taxon>Rhabditomorpha</taxon>
        <taxon>Strongyloidea</taxon>
        <taxon>Ancylostomatidae</taxon>
        <taxon>Ancylostomatinae</taxon>
        <taxon>Ancylostoma</taxon>
    </lineage>
</organism>
<keyword evidence="1" id="KW-1133">Transmembrane helix</keyword>
<dbReference type="AlphaFoldDB" id="A0A0C2H4V4"/>
<keyword evidence="3" id="KW-1185">Reference proteome</keyword>
<dbReference type="Proteomes" id="UP000054047">
    <property type="component" value="Unassembled WGS sequence"/>
</dbReference>
<feature type="transmembrane region" description="Helical" evidence="1">
    <location>
        <begin position="85"/>
        <end position="111"/>
    </location>
</feature>
<evidence type="ECO:0000313" key="3">
    <source>
        <dbReference type="Proteomes" id="UP000054047"/>
    </source>
</evidence>
<sequence>MALTYQPNSMIPALYSLGPLHEGMIYKVSVEWLSLLFYYFTSSHRHSLTDMWGLISEFSQLIGQFVAKAEDLFTHTWSIAVEMQFYVIFPVIFVIYKVLLGLVGMIFLTVLCE</sequence>
<proteinExistence type="predicted"/>
<dbReference type="EMBL" id="KN727059">
    <property type="protein sequence ID" value="KIH66589.1"/>
    <property type="molecule type" value="Genomic_DNA"/>
</dbReference>
<accession>A0A0C2H4V4</accession>
<protein>
    <submittedName>
        <fullName evidence="2">Uncharacterized protein</fullName>
    </submittedName>
</protein>
<evidence type="ECO:0000256" key="1">
    <source>
        <dbReference type="SAM" id="Phobius"/>
    </source>
</evidence>
<name>A0A0C2H4V4_9BILA</name>
<reference evidence="2 3" key="1">
    <citation type="submission" date="2013-12" db="EMBL/GenBank/DDBJ databases">
        <title>Draft genome of the parsitic nematode Ancylostoma duodenale.</title>
        <authorList>
            <person name="Mitreva M."/>
        </authorList>
    </citation>
    <scope>NUCLEOTIDE SEQUENCE [LARGE SCALE GENOMIC DNA]</scope>
    <source>
        <strain evidence="2 3">Zhejiang</strain>
    </source>
</reference>
<gene>
    <name evidence="2" type="ORF">ANCDUO_03084</name>
</gene>